<sequence length="75" mass="8368">MIRHEYRKGLIFVGAGVVRALSSLDGVRNFRRIAFVEARALIFGVRPGWVKGCRHKGRACEEGQGESEVHICWAG</sequence>
<protein>
    <submittedName>
        <fullName evidence="1">Uncharacterized protein</fullName>
    </submittedName>
</protein>
<dbReference type="EMBL" id="QKXF01000103">
    <property type="protein sequence ID" value="RQM17062.1"/>
    <property type="molecule type" value="Genomic_DNA"/>
</dbReference>
<organism evidence="1 2">
    <name type="scientific">Peronospora effusa</name>
    <dbReference type="NCBI Taxonomy" id="542832"/>
    <lineage>
        <taxon>Eukaryota</taxon>
        <taxon>Sar</taxon>
        <taxon>Stramenopiles</taxon>
        <taxon>Oomycota</taxon>
        <taxon>Peronosporomycetes</taxon>
        <taxon>Peronosporales</taxon>
        <taxon>Peronosporaceae</taxon>
        <taxon>Peronospora</taxon>
    </lineage>
</organism>
<gene>
    <name evidence="1" type="ORF">DD237_001178</name>
</gene>
<accession>A0A425CJ54</accession>
<proteinExistence type="predicted"/>
<dbReference type="VEuPathDB" id="FungiDB:DD237_001178"/>
<evidence type="ECO:0000313" key="2">
    <source>
        <dbReference type="Proteomes" id="UP000286097"/>
    </source>
</evidence>
<dbReference type="Proteomes" id="UP000286097">
    <property type="component" value="Unassembled WGS sequence"/>
</dbReference>
<evidence type="ECO:0000313" key="1">
    <source>
        <dbReference type="EMBL" id="RQM17062.1"/>
    </source>
</evidence>
<dbReference type="AlphaFoldDB" id="A0A425CJ54"/>
<reference evidence="1 2" key="1">
    <citation type="submission" date="2018-06" db="EMBL/GenBank/DDBJ databases">
        <title>Comparative genomics of downy mildews reveals potential adaptations to biotrophy.</title>
        <authorList>
            <person name="Fletcher K."/>
            <person name="Klosterman S.J."/>
            <person name="Derevnina L."/>
            <person name="Martin F."/>
            <person name="Koike S."/>
            <person name="Reyes Chin-Wo S."/>
            <person name="Mou B."/>
            <person name="Michelmore R."/>
        </authorList>
    </citation>
    <scope>NUCLEOTIDE SEQUENCE [LARGE SCALE GENOMIC DNA]</scope>
    <source>
        <strain evidence="1 2">R13</strain>
    </source>
</reference>
<name>A0A425CJ54_9STRA</name>
<comment type="caution">
    <text evidence="1">The sequence shown here is derived from an EMBL/GenBank/DDBJ whole genome shotgun (WGS) entry which is preliminary data.</text>
</comment>